<organism evidence="1 2">
    <name type="scientific">Sphingobacterium spiritivorum ATCC 33300</name>
    <dbReference type="NCBI Taxonomy" id="525372"/>
    <lineage>
        <taxon>Bacteria</taxon>
        <taxon>Pseudomonadati</taxon>
        <taxon>Bacteroidota</taxon>
        <taxon>Sphingobacteriia</taxon>
        <taxon>Sphingobacteriales</taxon>
        <taxon>Sphingobacteriaceae</taxon>
        <taxon>Sphingobacterium</taxon>
    </lineage>
</organism>
<comment type="caution">
    <text evidence="1">The sequence shown here is derived from an EMBL/GenBank/DDBJ whole genome shotgun (WGS) entry which is preliminary data.</text>
</comment>
<evidence type="ECO:0008006" key="3">
    <source>
        <dbReference type="Google" id="ProtNLM"/>
    </source>
</evidence>
<dbReference type="EMBL" id="ACHB01000093">
    <property type="protein sequence ID" value="EEI90125.1"/>
    <property type="molecule type" value="Genomic_DNA"/>
</dbReference>
<protein>
    <recommendedName>
        <fullName evidence="3">Late embryogenesis abundant protein LEA-2 subgroup domain-containing protein</fullName>
    </recommendedName>
</protein>
<dbReference type="RefSeq" id="WP_003003843.1">
    <property type="nucleotide sequence ID" value="NZ_GG668630.1"/>
</dbReference>
<dbReference type="AlphaFoldDB" id="C2G3X3"/>
<dbReference type="PROSITE" id="PS51257">
    <property type="entry name" value="PROKAR_LIPOPROTEIN"/>
    <property type="match status" value="1"/>
</dbReference>
<dbReference type="Proteomes" id="UP000006241">
    <property type="component" value="Unassembled WGS sequence"/>
</dbReference>
<gene>
    <name evidence="1" type="ORF">HMPREF0765_4279</name>
</gene>
<evidence type="ECO:0000313" key="1">
    <source>
        <dbReference type="EMBL" id="EEI90125.1"/>
    </source>
</evidence>
<accession>C2G3X3</accession>
<name>C2G3X3_SPHSI</name>
<evidence type="ECO:0000313" key="2">
    <source>
        <dbReference type="Proteomes" id="UP000006241"/>
    </source>
</evidence>
<dbReference type="SUPFAM" id="SSF117070">
    <property type="entry name" value="LEA14-like"/>
    <property type="match status" value="1"/>
</dbReference>
<reference evidence="1 2" key="1">
    <citation type="submission" date="2009-01" db="EMBL/GenBank/DDBJ databases">
        <authorList>
            <person name="Qin X."/>
            <person name="Bachman B."/>
            <person name="Battles P."/>
            <person name="Bell A."/>
            <person name="Bess C."/>
            <person name="Bickham C."/>
            <person name="Chaboub L."/>
            <person name="Chen D."/>
            <person name="Coyle M."/>
            <person name="Deiros D.R."/>
            <person name="Dinh H."/>
            <person name="Forbes L."/>
            <person name="Fowler G."/>
            <person name="Francisco L."/>
            <person name="Fu Q."/>
            <person name="Gubbala S."/>
            <person name="Hale W."/>
            <person name="Han Y."/>
            <person name="Hemphill L."/>
            <person name="Highlander S.K."/>
            <person name="Hirani K."/>
            <person name="Hogues M."/>
            <person name="Jackson L."/>
            <person name="Jakkamsetti A."/>
            <person name="Javaid M."/>
            <person name="Jiang H."/>
            <person name="Korchina V."/>
            <person name="Kovar C."/>
            <person name="Lara F."/>
            <person name="Lee S."/>
            <person name="Mata R."/>
            <person name="Mathew T."/>
            <person name="Moen C."/>
            <person name="Morales K."/>
            <person name="Munidasa M."/>
            <person name="Nazareth L."/>
            <person name="Ngo R."/>
            <person name="Nguyen L."/>
            <person name="Okwuonu G."/>
            <person name="Ongeri F."/>
            <person name="Patil S."/>
            <person name="Petrosino J."/>
            <person name="Pham C."/>
            <person name="Pham P."/>
            <person name="Pu L.-L."/>
            <person name="Puazo M."/>
            <person name="Raj R."/>
            <person name="Reid J."/>
            <person name="Rouhana J."/>
            <person name="Saada N."/>
            <person name="Shang Y."/>
            <person name="Simmons D."/>
            <person name="Thornton R."/>
            <person name="Warren J."/>
            <person name="Weissenberger G."/>
            <person name="Zhang J."/>
            <person name="Zhang L."/>
            <person name="Zhou C."/>
            <person name="Zhu D."/>
            <person name="Muzny D."/>
            <person name="Worley K."/>
            <person name="Gibbs R."/>
        </authorList>
    </citation>
    <scope>NUCLEOTIDE SEQUENCE [LARGE SCALE GENOMIC DNA]</scope>
    <source>
        <strain evidence="1 2">ATCC 33300</strain>
    </source>
</reference>
<dbReference type="Gene3D" id="2.60.40.1820">
    <property type="match status" value="1"/>
</dbReference>
<sequence>MNGLKGLGICLIVFLMAGCGVNRQKAQIENLSKCKYELEAVDSLMLAGASFKNVMQDGELNLSALPGLAIAMLRRDVPMEANLKLKVTNPTAKKAAINKFQYKIAFQQTDLAEGEVEQKLSIDPNQSAVVPIKIKMNLYESLKSDGIQDFLKALESNSGNKGVLTLKIKPAITVAGQSFYYPGYITIDKEVSQKLLF</sequence>
<proteinExistence type="predicted"/>
<dbReference type="HOGENOM" id="CLU_1336820_0_0_10"/>